<comment type="caution">
    <text evidence="1">The sequence shown here is derived from an EMBL/GenBank/DDBJ whole genome shotgun (WGS) entry which is preliminary data.</text>
</comment>
<proteinExistence type="predicted"/>
<evidence type="ECO:0000313" key="1">
    <source>
        <dbReference type="EMBL" id="PJA41717.1"/>
    </source>
</evidence>
<evidence type="ECO:0000313" key="2">
    <source>
        <dbReference type="Proteomes" id="UP000231634"/>
    </source>
</evidence>
<name>A0A2M7X6E9_9BACT</name>
<protein>
    <submittedName>
        <fullName evidence="1">Uncharacterized protein</fullName>
    </submittedName>
</protein>
<dbReference type="Proteomes" id="UP000231634">
    <property type="component" value="Unassembled WGS sequence"/>
</dbReference>
<reference evidence="2" key="1">
    <citation type="submission" date="2017-09" db="EMBL/GenBank/DDBJ databases">
        <title>Depth-based differentiation of microbial function through sediment-hosted aquifers and enrichment of novel symbionts in the deep terrestrial subsurface.</title>
        <authorList>
            <person name="Probst A.J."/>
            <person name="Ladd B."/>
            <person name="Jarett J.K."/>
            <person name="Geller-Mcgrath D.E."/>
            <person name="Sieber C.M.K."/>
            <person name="Emerson J.B."/>
            <person name="Anantharaman K."/>
            <person name="Thomas B.C."/>
            <person name="Malmstrom R."/>
            <person name="Stieglmeier M."/>
            <person name="Klingl A."/>
            <person name="Woyke T."/>
            <person name="Ryan C.M."/>
            <person name="Banfield J.F."/>
        </authorList>
    </citation>
    <scope>NUCLEOTIDE SEQUENCE [LARGE SCALE GENOMIC DNA]</scope>
</reference>
<organism evidence="1 2">
    <name type="scientific">Candidatus Wolfebacteria bacterium CG_4_9_14_3_um_filter_37_9</name>
    <dbReference type="NCBI Taxonomy" id="1975065"/>
    <lineage>
        <taxon>Bacteria</taxon>
        <taxon>Candidatus Wolfeibacteriota</taxon>
    </lineage>
</organism>
<dbReference type="AlphaFoldDB" id="A0A2M7X6E9"/>
<gene>
    <name evidence="1" type="ORF">CO177_00850</name>
</gene>
<accession>A0A2M7X6E9</accession>
<dbReference type="EMBL" id="PFWX01000020">
    <property type="protein sequence ID" value="PJA41717.1"/>
    <property type="molecule type" value="Genomic_DNA"/>
</dbReference>
<sequence length="202" mass="22347">MFSSLSGLSARHTVDIKNLIPASQYTFEIEAITNDGQLINKRAEFKTLSLPETTSMLLVKEEELSYGGIVMRLSVIGEEAVFLKKLPIKILSNTSGFKITAKDRTIFPGSIIKILGVSDNNPLDNFTEYEVHINKSILPNSAILVGIYFSNPSFPSNYTGDETPVFQIFVDRVKKDIYAIGDKTNAVVEISNNGFVSSIFKL</sequence>